<dbReference type="Proteomes" id="UP000645007">
    <property type="component" value="Unassembled WGS sequence"/>
</dbReference>
<dbReference type="Gene3D" id="3.20.20.70">
    <property type="entry name" value="Aldolase class I"/>
    <property type="match status" value="1"/>
</dbReference>
<keyword evidence="2" id="KW-0560">Oxidoreductase</keyword>
<organism evidence="4 5">
    <name type="scientific">Limosilactobacillus urinaemulieris</name>
    <dbReference type="NCBI Taxonomy" id="2742600"/>
    <lineage>
        <taxon>Bacteria</taxon>
        <taxon>Bacillati</taxon>
        <taxon>Bacillota</taxon>
        <taxon>Bacilli</taxon>
        <taxon>Lactobacillales</taxon>
        <taxon>Lactobacillaceae</taxon>
        <taxon>Limosilactobacillus</taxon>
    </lineage>
</organism>
<dbReference type="Pfam" id="PF00724">
    <property type="entry name" value="Oxidored_FMN"/>
    <property type="match status" value="1"/>
</dbReference>
<proteinExistence type="predicted"/>
<dbReference type="PANTHER" id="PTHR43656">
    <property type="entry name" value="BINDING OXIDOREDUCTASE, PUTATIVE (AFU_ORTHOLOGUE AFUA_2G08260)-RELATED"/>
    <property type="match status" value="1"/>
</dbReference>
<dbReference type="PANTHER" id="PTHR43656:SF2">
    <property type="entry name" value="BINDING OXIDOREDUCTASE, PUTATIVE (AFU_ORTHOLOGUE AFUA_2G08260)-RELATED"/>
    <property type="match status" value="1"/>
</dbReference>
<reference evidence="4 5" key="1">
    <citation type="submission" date="2020-06" db="EMBL/GenBank/DDBJ databases">
        <title>Limosilactobacillus sp. nov.</title>
        <authorList>
            <person name="Ksiezarek M."/>
            <person name="Goncalves Ribeiro T."/>
            <person name="Rocha J."/>
            <person name="Grosso F."/>
            <person name="Peixe L."/>
        </authorList>
    </citation>
    <scope>NUCLEOTIDE SEQUENCE [LARGE SCALE GENOMIC DNA]</scope>
    <source>
        <strain evidence="5">c9Ua_26_M</strain>
    </source>
</reference>
<evidence type="ECO:0000256" key="2">
    <source>
        <dbReference type="ARBA" id="ARBA00023002"/>
    </source>
</evidence>
<comment type="caution">
    <text evidence="4">The sequence shown here is derived from an EMBL/GenBank/DDBJ whole genome shotgun (WGS) entry which is preliminary data.</text>
</comment>
<dbReference type="SUPFAM" id="SSF51395">
    <property type="entry name" value="FMN-linked oxidoreductases"/>
    <property type="match status" value="1"/>
</dbReference>
<keyword evidence="1" id="KW-0285">Flavoprotein</keyword>
<evidence type="ECO:0000313" key="4">
    <source>
        <dbReference type="EMBL" id="MBD8086221.1"/>
    </source>
</evidence>
<sequence>MNKLTDKVMLRHGAELNDRVVMAPMVTWGGTDTGEITQEQLDYYARRSQVAGMIITEAAYVDPEGIAFKGEIGVSNDRYLPGLKDLAKTIQSHGAKAILQLHHGGREAGVYYDRGGIPVVPSQMDFPFIDYPVRQLTKEQIHTIIEEFAEATKRAIDADFDGVEIHGANHYLLQQFFSAYSNHREDEYGGTLRKRMEFELEIVDQVLETVRKYAKKDFIIGIRISPDEIHGDNVGFTYKENQAFIKELNKKDLDYVHVAGNFVKGFEYVPQGAESDITILYKEVLNPEIKLIGCGSVFSAKEAEEAVQEADLIAIAREALIEPDFAKKIHEGQEADIISEVSPEILPDLKWTKTLTNIIVKGEGVTGKHAQHGYVQALPLPNDDSIKQYQGDGFTKRF</sequence>
<protein>
    <submittedName>
        <fullName evidence="4">NADH-dependent oxidoreductase</fullName>
    </submittedName>
</protein>
<accession>A0ABR8ZLQ2</accession>
<evidence type="ECO:0000256" key="1">
    <source>
        <dbReference type="ARBA" id="ARBA00022630"/>
    </source>
</evidence>
<feature type="domain" description="NADH:flavin oxidoreductase/NADH oxidase N-terminal" evidence="3">
    <location>
        <begin position="15"/>
        <end position="334"/>
    </location>
</feature>
<dbReference type="RefSeq" id="WP_191911936.1">
    <property type="nucleotide sequence ID" value="NZ_JABUXR010000021.1"/>
</dbReference>
<name>A0ABR8ZLQ2_9LACO</name>
<gene>
    <name evidence="4" type="ORF">HUK45_08285</name>
</gene>
<evidence type="ECO:0000313" key="5">
    <source>
        <dbReference type="Proteomes" id="UP000645007"/>
    </source>
</evidence>
<dbReference type="InterPro" id="IPR013785">
    <property type="entry name" value="Aldolase_TIM"/>
</dbReference>
<evidence type="ECO:0000259" key="3">
    <source>
        <dbReference type="Pfam" id="PF00724"/>
    </source>
</evidence>
<dbReference type="InterPro" id="IPR051799">
    <property type="entry name" value="NADH_flavin_oxidoreductase"/>
</dbReference>
<dbReference type="InterPro" id="IPR001155">
    <property type="entry name" value="OxRdtase_FMN_N"/>
</dbReference>
<dbReference type="EMBL" id="JABUXR010000021">
    <property type="protein sequence ID" value="MBD8086221.1"/>
    <property type="molecule type" value="Genomic_DNA"/>
</dbReference>
<keyword evidence="5" id="KW-1185">Reference proteome</keyword>